<dbReference type="EMBL" id="FN554964">
    <property type="protein sequence ID" value="CBH09121.1"/>
    <property type="molecule type" value="Genomic_DNA"/>
</dbReference>
<feature type="region of interest" description="Disordered" evidence="2">
    <location>
        <begin position="310"/>
        <end position="385"/>
    </location>
</feature>
<dbReference type="VEuPathDB" id="TriTrypDB:Tbg972.1.2850"/>
<dbReference type="AlphaFoldDB" id="C9ZI04"/>
<feature type="domain" description="J" evidence="3">
    <location>
        <begin position="9"/>
        <end position="63"/>
    </location>
</feature>
<dbReference type="PANTHER" id="PTHR43908:SF3">
    <property type="entry name" value="AT29763P-RELATED"/>
    <property type="match status" value="1"/>
</dbReference>
<dbReference type="InterPro" id="IPR001841">
    <property type="entry name" value="Znf_RING"/>
</dbReference>
<sequence>MAHISVTDTHFRVLGIPRGCDETALRKAFRQKALNLHPDRNPNGADEFKKVNEAYEALQQHFRRNGGRDVLPHAPPSNAGTGFQYARQAREPPCHFTEEELFGCSPGGFSHERRGYGAKCYARFGGRRWQASGNSGDNNVGGGIDLDGGSMPFGGFPVGSKEEHQRVDERWRQAHGRRVPVSGYSYARGGAASCHARSHPFSHNHNQQQQQQQQRPPQSSSPPFNGASGSPMTEPKPNGGEKARGTGEGSSSAGGGGGGAAGSNDKSYTHASSSPPSYDGSYTQQPNEKRMSSDELYREWERLMREFDSKTSATGGAFRDPCEWEWDNSDTSVVSDGEDSQDTDDDDNDDDDNDDDDNDEENYVVNKKKHPASSSSRRARTCSSRFSERNRLNETHMRSIIEEKIQLKKILFTQRYTPDPADVALMSDNEVYVLCEVLRDVEQRMQKVLVGRLTKGLCSRCMKAPKMQGSKLFTCGHASVCSECACTCAVCPICAATSRR</sequence>
<feature type="compositionally biased region" description="Low complexity" evidence="2">
    <location>
        <begin position="203"/>
        <end position="225"/>
    </location>
</feature>
<dbReference type="InterPro" id="IPR001623">
    <property type="entry name" value="DnaJ_domain"/>
</dbReference>
<feature type="compositionally biased region" description="Polar residues" evidence="2">
    <location>
        <begin position="264"/>
        <end position="286"/>
    </location>
</feature>
<dbReference type="PROSITE" id="PS50076">
    <property type="entry name" value="DNAJ_2"/>
    <property type="match status" value="1"/>
</dbReference>
<feature type="compositionally biased region" description="Low complexity" evidence="2">
    <location>
        <begin position="373"/>
        <end position="385"/>
    </location>
</feature>
<dbReference type="GO" id="GO:0071218">
    <property type="term" value="P:cellular response to misfolded protein"/>
    <property type="evidence" value="ECO:0007669"/>
    <property type="project" value="TreeGrafter"/>
</dbReference>
<evidence type="ECO:0000313" key="5">
    <source>
        <dbReference type="EMBL" id="CBH09121.1"/>
    </source>
</evidence>
<feature type="compositionally biased region" description="Gly residues" evidence="2">
    <location>
        <begin position="246"/>
        <end position="261"/>
    </location>
</feature>
<evidence type="ECO:0000256" key="1">
    <source>
        <dbReference type="PROSITE-ProRule" id="PRU00175"/>
    </source>
</evidence>
<dbReference type="GO" id="GO:0005789">
    <property type="term" value="C:endoplasmic reticulum membrane"/>
    <property type="evidence" value="ECO:0007669"/>
    <property type="project" value="TreeGrafter"/>
</dbReference>
<keyword evidence="1" id="KW-0862">Zinc</keyword>
<dbReference type="PROSITE" id="PS50089">
    <property type="entry name" value="ZF_RING_2"/>
    <property type="match status" value="1"/>
</dbReference>
<dbReference type="GO" id="GO:0008270">
    <property type="term" value="F:zinc ion binding"/>
    <property type="evidence" value="ECO:0007669"/>
    <property type="project" value="UniProtKB-KW"/>
</dbReference>
<dbReference type="InterPro" id="IPR036869">
    <property type="entry name" value="J_dom_sf"/>
</dbReference>
<dbReference type="OrthoDB" id="376357at2759"/>
<gene>
    <name evidence="5" type="ORF">TbgDal_I2850</name>
</gene>
<evidence type="ECO:0000259" key="3">
    <source>
        <dbReference type="PROSITE" id="PS50076"/>
    </source>
</evidence>
<evidence type="ECO:0000256" key="2">
    <source>
        <dbReference type="SAM" id="MobiDB-lite"/>
    </source>
</evidence>
<dbReference type="SMART" id="SM00271">
    <property type="entry name" value="DnaJ"/>
    <property type="match status" value="1"/>
</dbReference>
<feature type="domain" description="RING-type" evidence="4">
    <location>
        <begin position="458"/>
        <end position="494"/>
    </location>
</feature>
<evidence type="ECO:0000313" key="6">
    <source>
        <dbReference type="Proteomes" id="UP000002316"/>
    </source>
</evidence>
<keyword evidence="1" id="KW-0479">Metal-binding</keyword>
<dbReference type="KEGG" id="tbg:TbgDal_I2850"/>
<dbReference type="InterPro" id="IPR051100">
    <property type="entry name" value="DnaJ_subfamily_B/C"/>
</dbReference>
<organism evidence="5 6">
    <name type="scientific">Trypanosoma brucei gambiense (strain MHOM/CI/86/DAL972)</name>
    <dbReference type="NCBI Taxonomy" id="679716"/>
    <lineage>
        <taxon>Eukaryota</taxon>
        <taxon>Discoba</taxon>
        <taxon>Euglenozoa</taxon>
        <taxon>Kinetoplastea</taxon>
        <taxon>Metakinetoplastina</taxon>
        <taxon>Trypanosomatida</taxon>
        <taxon>Trypanosomatidae</taxon>
        <taxon>Trypanosoma</taxon>
    </lineage>
</organism>
<evidence type="ECO:0000259" key="4">
    <source>
        <dbReference type="PROSITE" id="PS50089"/>
    </source>
</evidence>
<protein>
    <submittedName>
        <fullName evidence="5">Chaperone protein DNAj, putative</fullName>
    </submittedName>
</protein>
<name>C9ZI04_TRYB9</name>
<feature type="compositionally biased region" description="Acidic residues" evidence="2">
    <location>
        <begin position="336"/>
        <end position="362"/>
    </location>
</feature>
<dbReference type="RefSeq" id="XP_011771562.1">
    <property type="nucleotide sequence ID" value="XM_011773260.1"/>
</dbReference>
<keyword evidence="1" id="KW-0863">Zinc-finger</keyword>
<dbReference type="CDD" id="cd06257">
    <property type="entry name" value="DnaJ"/>
    <property type="match status" value="1"/>
</dbReference>
<dbReference type="Proteomes" id="UP000002316">
    <property type="component" value="Chromosome 1"/>
</dbReference>
<dbReference type="PANTHER" id="PTHR43908">
    <property type="entry name" value="AT29763P-RELATED"/>
    <property type="match status" value="1"/>
</dbReference>
<feature type="compositionally biased region" description="Basic and acidic residues" evidence="2">
    <location>
        <begin position="160"/>
        <end position="172"/>
    </location>
</feature>
<feature type="region of interest" description="Disordered" evidence="2">
    <location>
        <begin position="129"/>
        <end position="176"/>
    </location>
</feature>
<dbReference type="Gene3D" id="1.10.287.110">
    <property type="entry name" value="DnaJ domain"/>
    <property type="match status" value="1"/>
</dbReference>
<proteinExistence type="predicted"/>
<accession>C9ZI04</accession>
<feature type="region of interest" description="Disordered" evidence="2">
    <location>
        <begin position="190"/>
        <end position="295"/>
    </location>
</feature>
<dbReference type="GeneID" id="23858373"/>
<reference evidence="6" key="1">
    <citation type="journal article" date="2010" name="PLoS Negl. Trop. Dis.">
        <title>The genome sequence of Trypanosoma brucei gambiense, causative agent of chronic human african trypanosomiasis.</title>
        <authorList>
            <person name="Jackson A.P."/>
            <person name="Sanders M."/>
            <person name="Berry A."/>
            <person name="McQuillan J."/>
            <person name="Aslett M.A."/>
            <person name="Quail M.A."/>
            <person name="Chukualim B."/>
            <person name="Capewell P."/>
            <person name="MacLeod A."/>
            <person name="Melville S.E."/>
            <person name="Gibson W."/>
            <person name="Barry J.D."/>
            <person name="Berriman M."/>
            <person name="Hertz-Fowler C."/>
        </authorList>
    </citation>
    <scope>NUCLEOTIDE SEQUENCE [LARGE SCALE GENOMIC DNA]</scope>
    <source>
        <strain evidence="6">MHOM/CI/86/DAL972</strain>
    </source>
</reference>
<dbReference type="GO" id="GO:0030544">
    <property type="term" value="F:Hsp70 protein binding"/>
    <property type="evidence" value="ECO:0007669"/>
    <property type="project" value="TreeGrafter"/>
</dbReference>
<dbReference type="SUPFAM" id="SSF46565">
    <property type="entry name" value="Chaperone J-domain"/>
    <property type="match status" value="1"/>
</dbReference>
<dbReference type="Pfam" id="PF00226">
    <property type="entry name" value="DnaJ"/>
    <property type="match status" value="1"/>
</dbReference>